<evidence type="ECO:0008006" key="3">
    <source>
        <dbReference type="Google" id="ProtNLM"/>
    </source>
</evidence>
<dbReference type="EMBL" id="BHGK01000001">
    <property type="protein sequence ID" value="GCA65932.1"/>
    <property type="molecule type" value="Genomic_DNA"/>
</dbReference>
<dbReference type="InterPro" id="IPR025374">
    <property type="entry name" value="DUF4364"/>
</dbReference>
<keyword evidence="2" id="KW-1185">Reference proteome</keyword>
<dbReference type="Gene3D" id="1.10.10.10">
    <property type="entry name" value="Winged helix-like DNA-binding domain superfamily/Winged helix DNA-binding domain"/>
    <property type="match status" value="1"/>
</dbReference>
<proteinExistence type="predicted"/>
<gene>
    <name evidence="1" type="ORF">KGMB01110_03680</name>
</gene>
<dbReference type="InterPro" id="IPR036390">
    <property type="entry name" value="WH_DNA-bd_sf"/>
</dbReference>
<reference evidence="2" key="1">
    <citation type="submission" date="2018-09" db="EMBL/GenBank/DDBJ databases">
        <title>Draft Genome Sequence of Mediterraneibacter sp. KCTC 15684.</title>
        <authorList>
            <person name="Kim J.S."/>
            <person name="Han K.I."/>
            <person name="Suh M.K."/>
            <person name="Lee K.C."/>
            <person name="Eom M.K."/>
            <person name="Lee J.H."/>
            <person name="Park S.H."/>
            <person name="Kang S.W."/>
            <person name="Park J.E."/>
            <person name="Oh B.S."/>
            <person name="Yu S.Y."/>
            <person name="Choi S.H."/>
            <person name="Lee D.H."/>
            <person name="Yoon H."/>
            <person name="Kim B."/>
            <person name="Yang S.J."/>
            <person name="Lee J.S."/>
        </authorList>
    </citation>
    <scope>NUCLEOTIDE SEQUENCE [LARGE SCALE GENOMIC DNA]</scope>
    <source>
        <strain evidence="2">KCTC 15684</strain>
    </source>
</reference>
<evidence type="ECO:0000313" key="2">
    <source>
        <dbReference type="Proteomes" id="UP000265643"/>
    </source>
</evidence>
<protein>
    <recommendedName>
        <fullName evidence="3">DUF4364 domain-containing protein</fullName>
    </recommendedName>
</protein>
<organism evidence="1 2">
    <name type="scientific">Mediterraneibacter butyricigenes</name>
    <dbReference type="NCBI Taxonomy" id="2316025"/>
    <lineage>
        <taxon>Bacteria</taxon>
        <taxon>Bacillati</taxon>
        <taxon>Bacillota</taxon>
        <taxon>Clostridia</taxon>
        <taxon>Lachnospirales</taxon>
        <taxon>Lachnospiraceae</taxon>
        <taxon>Mediterraneibacter</taxon>
    </lineage>
</organism>
<dbReference type="AlphaFoldDB" id="A0A391PHA4"/>
<dbReference type="SUPFAM" id="SSF46785">
    <property type="entry name" value="Winged helix' DNA-binding domain"/>
    <property type="match status" value="1"/>
</dbReference>
<name>A0A391PHA4_9FIRM</name>
<dbReference type="Pfam" id="PF14277">
    <property type="entry name" value="DUF4364"/>
    <property type="match status" value="1"/>
</dbReference>
<sequence>MTDSFALYKLIILYMLKKVDFPLTTAQISEFILDKGYTSFFKLQETLSEMLESNLVKTEETHNRTLYHLTENGEETIHFFQDRISPSIQKDIDDFLAEKAYDLKEEVSVKSNYYMNTNHEYDVVCKITEEEQTLIELKLCVPTEKEAESIASNWTKYNQEIYTSLLSKLL</sequence>
<evidence type="ECO:0000313" key="1">
    <source>
        <dbReference type="EMBL" id="GCA65932.1"/>
    </source>
</evidence>
<accession>A0A391PHA4</accession>
<dbReference type="RefSeq" id="WP_117601925.1">
    <property type="nucleotide sequence ID" value="NZ_BHGK01000001.1"/>
</dbReference>
<comment type="caution">
    <text evidence="1">The sequence shown here is derived from an EMBL/GenBank/DDBJ whole genome shotgun (WGS) entry which is preliminary data.</text>
</comment>
<dbReference type="Proteomes" id="UP000265643">
    <property type="component" value="Unassembled WGS sequence"/>
</dbReference>
<dbReference type="InterPro" id="IPR036388">
    <property type="entry name" value="WH-like_DNA-bd_sf"/>
</dbReference>